<gene>
    <name evidence="1" type="ORF">CS063_16365</name>
</gene>
<name>A0AC61D9R4_9FIRM</name>
<proteinExistence type="predicted"/>
<sequence length="433" mass="49330">MMKKVEALLKEKSKKYETLEVPDELEESLRAALHREPKEHSLKSRKWLPAVAMWSIAILLIGGNFSTFAYYGKRLMGYDTVMNGQLQELNDLGKGQIIDKSHTFSNGVTVTLDGIMLDDTQLLTFYTIYSPMGDVDDLHIGHEIKGLFKTYRQYRGQGECDEARQKMKWMMAFDAIDFYEKDLSFRISLGINGFLEEGSIKFTLEREKAMGHLLKQPINQKFQMEDTSLKINDLVAAPTRTIVTGTLQDSLDLLKKRSMKEGFRPIEVSLAVKANGELLEEQGGNISTNLEGTKFRKEFAALPQPLISLELIVESFTIQKNVEEILQLEKSGPWEMMIEGQKVVIDKVESKDNDTLITLTTKDSVLLSQVYLEVDGKKVELERTDESELLKTEEGIFHTRVLKFPAVGEKLNLIVQKINYPEIYNQTVTILIK</sequence>
<protein>
    <submittedName>
        <fullName evidence="1">Uncharacterized protein</fullName>
    </submittedName>
</protein>
<evidence type="ECO:0000313" key="1">
    <source>
        <dbReference type="EMBL" id="PHV69322.1"/>
    </source>
</evidence>
<accession>A0AC61D9R4</accession>
<evidence type="ECO:0000313" key="2">
    <source>
        <dbReference type="Proteomes" id="UP000224460"/>
    </source>
</evidence>
<comment type="caution">
    <text evidence="1">The sequence shown here is derived from an EMBL/GenBank/DDBJ whole genome shotgun (WGS) entry which is preliminary data.</text>
</comment>
<dbReference type="EMBL" id="PEDL01000033">
    <property type="protein sequence ID" value="PHV69322.1"/>
    <property type="molecule type" value="Genomic_DNA"/>
</dbReference>
<keyword evidence="2" id="KW-1185">Reference proteome</keyword>
<dbReference type="Proteomes" id="UP000224460">
    <property type="component" value="Unassembled WGS sequence"/>
</dbReference>
<reference evidence="1" key="1">
    <citation type="submission" date="2017-10" db="EMBL/GenBank/DDBJ databases">
        <title>Genome sequence of cellulolytic Lachnospiraceae bacterium XHS1971 isolated from hotspring sediment.</title>
        <authorList>
            <person name="Vasudevan G."/>
            <person name="Joshi A.J."/>
            <person name="Hivarkar S."/>
            <person name="Lanjekar V.B."/>
            <person name="Dhakephalkar P.K."/>
            <person name="Dagar S."/>
        </authorList>
    </citation>
    <scope>NUCLEOTIDE SEQUENCE</scope>
    <source>
        <strain evidence="1">XHS1971</strain>
    </source>
</reference>
<organism evidence="1 2">
    <name type="scientific">Sporanaerobium hydrogeniformans</name>
    <dbReference type="NCBI Taxonomy" id="3072179"/>
    <lineage>
        <taxon>Bacteria</taxon>
        <taxon>Bacillati</taxon>
        <taxon>Bacillota</taxon>
        <taxon>Clostridia</taxon>
        <taxon>Lachnospirales</taxon>
        <taxon>Lachnospiraceae</taxon>
        <taxon>Sporanaerobium</taxon>
    </lineage>
</organism>